<reference evidence="2 3" key="2">
    <citation type="journal article" date="2014" name="BMC Genomics">
        <title>An improved genome of the model marine alga Ostreococcus tauri unfolds by assessing Illumina de novo assemblies.</title>
        <authorList>
            <person name="Blanc-Mathieu R."/>
            <person name="Verhelst B."/>
            <person name="Derelle E."/>
            <person name="Rombauts S."/>
            <person name="Bouget F.Y."/>
            <person name="Carre I."/>
            <person name="Chateau A."/>
            <person name="Eyre-Walker A."/>
            <person name="Grimsley N."/>
            <person name="Moreau H."/>
            <person name="Piegu B."/>
            <person name="Rivals E."/>
            <person name="Schackwitz W."/>
            <person name="Van de Peer Y."/>
            <person name="Piganeau G."/>
        </authorList>
    </citation>
    <scope>NUCLEOTIDE SEQUENCE [LARGE SCALE GENOMIC DNA]</scope>
    <source>
        <strain evidence="3">OTTH 0595 / CCAP 157/2 / RCC745</strain>
    </source>
</reference>
<comment type="caution">
    <text evidence="2">The sequence shown here is derived from an EMBL/GenBank/DDBJ whole genome shotgun (WGS) entry which is preliminary data.</text>
</comment>
<dbReference type="OrthoDB" id="2119228at2759"/>
<accession>A0A090N308</accession>
<dbReference type="InterPro" id="IPR036872">
    <property type="entry name" value="CH_dom_sf"/>
</dbReference>
<dbReference type="EMBL" id="CAID01000003">
    <property type="protein sequence ID" value="CEF97293.1"/>
    <property type="molecule type" value="Genomic_DNA"/>
</dbReference>
<proteinExistence type="predicted"/>
<dbReference type="RefSeq" id="XP_003078379.2">
    <property type="nucleotide sequence ID" value="XM_003078331.2"/>
</dbReference>
<feature type="region of interest" description="Disordered" evidence="1">
    <location>
        <begin position="125"/>
        <end position="184"/>
    </location>
</feature>
<feature type="region of interest" description="Disordered" evidence="1">
    <location>
        <begin position="260"/>
        <end position="298"/>
    </location>
</feature>
<dbReference type="KEGG" id="ota:OT_ostta03g04830"/>
<reference evidence="3" key="1">
    <citation type="journal article" date="2006" name="Proc. Natl. Acad. Sci. U.S.A.">
        <title>Genome analysis of the smallest free-living eukaryote Ostreococcus tauri unveils many unique features.</title>
        <authorList>
            <person name="Derelle E."/>
            <person name="Ferraz C."/>
            <person name="Rombauts S."/>
            <person name="Rouze P."/>
            <person name="Worden A.Z."/>
            <person name="Robbens S."/>
            <person name="Partensky F."/>
            <person name="Degroeve S."/>
            <person name="Echeynie S."/>
            <person name="Cooke R."/>
            <person name="Saeys Y."/>
            <person name="Wuyts J."/>
            <person name="Jabbari K."/>
            <person name="Bowler C."/>
            <person name="Panaud O."/>
            <person name="Piegu B."/>
            <person name="Ball S.G."/>
            <person name="Ral J.-P."/>
            <person name="Bouget F.-Y."/>
            <person name="Piganeau G."/>
            <person name="De Baets B."/>
            <person name="Picard A."/>
            <person name="Delseny M."/>
            <person name="Demaille J."/>
            <person name="Van de Peer Y."/>
            <person name="Moreau H."/>
        </authorList>
    </citation>
    <scope>NUCLEOTIDE SEQUENCE [LARGE SCALE GENOMIC DNA]</scope>
    <source>
        <strain evidence="3">OTTH 0595 / CCAP 157/2 / RCC745</strain>
    </source>
</reference>
<protein>
    <submittedName>
        <fullName evidence="2">Microtubule-associated protein RP/EB</fullName>
    </submittedName>
</protein>
<dbReference type="Proteomes" id="UP000009170">
    <property type="component" value="Unassembled WGS sequence"/>
</dbReference>
<gene>
    <name evidence="2" type="ORF">OT_ostta03g04830</name>
</gene>
<dbReference type="GO" id="GO:0008017">
    <property type="term" value="F:microtubule binding"/>
    <property type="evidence" value="ECO:0007669"/>
    <property type="project" value="InterPro"/>
</dbReference>
<feature type="region of interest" description="Disordered" evidence="1">
    <location>
        <begin position="208"/>
        <end position="241"/>
    </location>
</feature>
<evidence type="ECO:0000313" key="3">
    <source>
        <dbReference type="Proteomes" id="UP000009170"/>
    </source>
</evidence>
<feature type="compositionally biased region" description="Polar residues" evidence="1">
    <location>
        <begin position="222"/>
        <end position="233"/>
    </location>
</feature>
<keyword evidence="3" id="KW-1185">Reference proteome</keyword>
<evidence type="ECO:0000256" key="1">
    <source>
        <dbReference type="SAM" id="MobiDB-lite"/>
    </source>
</evidence>
<feature type="compositionally biased region" description="Polar residues" evidence="1">
    <location>
        <begin position="172"/>
        <end position="184"/>
    </location>
</feature>
<organism evidence="2 3">
    <name type="scientific">Ostreococcus tauri</name>
    <name type="common">Marine green alga</name>
    <dbReference type="NCBI Taxonomy" id="70448"/>
    <lineage>
        <taxon>Eukaryota</taxon>
        <taxon>Viridiplantae</taxon>
        <taxon>Chlorophyta</taxon>
        <taxon>Mamiellophyceae</taxon>
        <taxon>Mamiellales</taxon>
        <taxon>Bathycoccaceae</taxon>
        <taxon>Ostreococcus</taxon>
    </lineage>
</organism>
<dbReference type="SUPFAM" id="SSF47576">
    <property type="entry name" value="Calponin-homology domain, CH-domain"/>
    <property type="match status" value="1"/>
</dbReference>
<dbReference type="GeneID" id="9833013"/>
<feature type="compositionally biased region" description="Polar residues" evidence="1">
    <location>
        <begin position="154"/>
        <end position="164"/>
    </location>
</feature>
<dbReference type="PANTHER" id="PTHR10623">
    <property type="entry name" value="MICROTUBULE-ASSOCIATED PROTEIN RP/EB FAMILY MEMBER"/>
    <property type="match status" value="1"/>
</dbReference>
<dbReference type="AlphaFoldDB" id="A0A090N308"/>
<dbReference type="InParanoid" id="A0A090N308"/>
<dbReference type="Gene3D" id="1.10.418.10">
    <property type="entry name" value="Calponin-like domain"/>
    <property type="match status" value="1"/>
</dbReference>
<name>A0A090N308_OSTTA</name>
<dbReference type="STRING" id="70448.A0A090N308"/>
<feature type="compositionally biased region" description="Basic and acidic residues" evidence="1">
    <location>
        <begin position="142"/>
        <end position="153"/>
    </location>
</feature>
<sequence>MGRLELLGWLNRELTCDLASLRDCADCVAYCQLVDALHPGAVILRALDFNAVTEGDKQRNARVLERGMRACGMEATVDYDALALGKFTEHNNLLRWFYAYVAKNGAEALERYDAYAARVKAQRHKARAEARRRGDGVTPMKTPRERDRHDERTMSVSERSTTMSERLVPNDLSAQTPEPRTPISTPYEDADSSFEFAPVVAPEAPATPRALTFPETPDVSARASTVEPSSIETSPRRPRGLDRWATKARAAQEAKLAAQESTLAAQEPTLAVQEPTSPERSTVTDEGLTHVPAPPETPPVEIVEETATTCCGFKSTFKRTVTRLDASRSPTALVA</sequence>
<dbReference type="InterPro" id="IPR027328">
    <property type="entry name" value="MAPRE"/>
</dbReference>
<evidence type="ECO:0000313" key="2">
    <source>
        <dbReference type="EMBL" id="CEF97293.1"/>
    </source>
</evidence>